<protein>
    <submittedName>
        <fullName evidence="2">Uncharacterized protein</fullName>
    </submittedName>
</protein>
<evidence type="ECO:0000256" key="1">
    <source>
        <dbReference type="SAM" id="SignalP"/>
    </source>
</evidence>
<feature type="signal peptide" evidence="1">
    <location>
        <begin position="1"/>
        <end position="18"/>
    </location>
</feature>
<sequence length="120" mass="13469">MHLKQILLNSSLILLSFALIITNHDAFVGTYLPCLEQKLTHYRCVCVPNTPRADLETIEVVKVIVYALVLIDWQGAIVTQSGPPAEGIDFHCQVTESRHASVRTTLFPTLGPKDEKENRR</sequence>
<keyword evidence="1" id="KW-0732">Signal</keyword>
<dbReference type="AlphaFoldDB" id="A0A8X7BYK7"/>
<dbReference type="Proteomes" id="UP000886998">
    <property type="component" value="Unassembled WGS sequence"/>
</dbReference>
<reference evidence="2" key="1">
    <citation type="submission" date="2020-08" db="EMBL/GenBank/DDBJ databases">
        <title>Multicomponent nature underlies the extraordinary mechanical properties of spider dragline silk.</title>
        <authorList>
            <person name="Kono N."/>
            <person name="Nakamura H."/>
            <person name="Mori M."/>
            <person name="Yoshida Y."/>
            <person name="Ohtoshi R."/>
            <person name="Malay A.D."/>
            <person name="Moran D.A.P."/>
            <person name="Tomita M."/>
            <person name="Numata K."/>
            <person name="Arakawa K."/>
        </authorList>
    </citation>
    <scope>NUCLEOTIDE SEQUENCE</scope>
</reference>
<name>A0A8X7BYK7_9ARAC</name>
<gene>
    <name evidence="2" type="ORF">TNIN_79721</name>
</gene>
<keyword evidence="3" id="KW-1185">Reference proteome</keyword>
<proteinExistence type="predicted"/>
<dbReference type="EMBL" id="BMAV01005934">
    <property type="protein sequence ID" value="GFY47402.1"/>
    <property type="molecule type" value="Genomic_DNA"/>
</dbReference>
<accession>A0A8X7BYK7</accession>
<evidence type="ECO:0000313" key="2">
    <source>
        <dbReference type="EMBL" id="GFY47402.1"/>
    </source>
</evidence>
<organism evidence="2 3">
    <name type="scientific">Trichonephila inaurata madagascariensis</name>
    <dbReference type="NCBI Taxonomy" id="2747483"/>
    <lineage>
        <taxon>Eukaryota</taxon>
        <taxon>Metazoa</taxon>
        <taxon>Ecdysozoa</taxon>
        <taxon>Arthropoda</taxon>
        <taxon>Chelicerata</taxon>
        <taxon>Arachnida</taxon>
        <taxon>Araneae</taxon>
        <taxon>Araneomorphae</taxon>
        <taxon>Entelegynae</taxon>
        <taxon>Araneoidea</taxon>
        <taxon>Nephilidae</taxon>
        <taxon>Trichonephila</taxon>
        <taxon>Trichonephila inaurata</taxon>
    </lineage>
</organism>
<comment type="caution">
    <text evidence="2">The sequence shown here is derived from an EMBL/GenBank/DDBJ whole genome shotgun (WGS) entry which is preliminary data.</text>
</comment>
<evidence type="ECO:0000313" key="3">
    <source>
        <dbReference type="Proteomes" id="UP000886998"/>
    </source>
</evidence>
<feature type="chain" id="PRO_5036467419" evidence="1">
    <location>
        <begin position="19"/>
        <end position="120"/>
    </location>
</feature>